<accession>A0A9D3Y943</accession>
<protein>
    <submittedName>
        <fullName evidence="1">Uncharacterized protein</fullName>
    </submittedName>
</protein>
<dbReference type="InterPro" id="IPR036397">
    <property type="entry name" value="RNaseH_sf"/>
</dbReference>
<proteinExistence type="predicted"/>
<dbReference type="AlphaFoldDB" id="A0A9D3Y943"/>
<reference evidence="1" key="2">
    <citation type="submission" date="2020-11" db="EMBL/GenBank/DDBJ databases">
        <authorList>
            <person name="McCartney M.A."/>
            <person name="Auch B."/>
            <person name="Kono T."/>
            <person name="Mallez S."/>
            <person name="Becker A."/>
            <person name="Gohl D.M."/>
            <person name="Silverstein K.A.T."/>
            <person name="Koren S."/>
            <person name="Bechman K.B."/>
            <person name="Herman A."/>
            <person name="Abrahante J.E."/>
            <person name="Garbe J."/>
        </authorList>
    </citation>
    <scope>NUCLEOTIDE SEQUENCE</scope>
    <source>
        <strain evidence="1">Duluth1</strain>
        <tissue evidence="1">Whole animal</tissue>
    </source>
</reference>
<comment type="caution">
    <text evidence="1">The sequence shown here is derived from an EMBL/GenBank/DDBJ whole genome shotgun (WGS) entry which is preliminary data.</text>
</comment>
<evidence type="ECO:0000313" key="1">
    <source>
        <dbReference type="EMBL" id="KAH3694054.1"/>
    </source>
</evidence>
<gene>
    <name evidence="1" type="ORF">DPMN_081493</name>
</gene>
<organism evidence="1 2">
    <name type="scientific">Dreissena polymorpha</name>
    <name type="common">Zebra mussel</name>
    <name type="synonym">Mytilus polymorpha</name>
    <dbReference type="NCBI Taxonomy" id="45954"/>
    <lineage>
        <taxon>Eukaryota</taxon>
        <taxon>Metazoa</taxon>
        <taxon>Spiralia</taxon>
        <taxon>Lophotrochozoa</taxon>
        <taxon>Mollusca</taxon>
        <taxon>Bivalvia</taxon>
        <taxon>Autobranchia</taxon>
        <taxon>Heteroconchia</taxon>
        <taxon>Euheterodonta</taxon>
        <taxon>Imparidentia</taxon>
        <taxon>Neoheterodontei</taxon>
        <taxon>Myida</taxon>
        <taxon>Dreissenoidea</taxon>
        <taxon>Dreissenidae</taxon>
        <taxon>Dreissena</taxon>
    </lineage>
</organism>
<name>A0A9D3Y943_DREPO</name>
<dbReference type="Gene3D" id="3.30.420.10">
    <property type="entry name" value="Ribonuclease H-like superfamily/Ribonuclease H"/>
    <property type="match status" value="1"/>
</dbReference>
<reference evidence="1" key="1">
    <citation type="journal article" date="2019" name="bioRxiv">
        <title>The Genome of the Zebra Mussel, Dreissena polymorpha: A Resource for Invasive Species Research.</title>
        <authorList>
            <person name="McCartney M.A."/>
            <person name="Auch B."/>
            <person name="Kono T."/>
            <person name="Mallez S."/>
            <person name="Zhang Y."/>
            <person name="Obille A."/>
            <person name="Becker A."/>
            <person name="Abrahante J.E."/>
            <person name="Garbe J."/>
            <person name="Badalamenti J.P."/>
            <person name="Herman A."/>
            <person name="Mangelson H."/>
            <person name="Liachko I."/>
            <person name="Sullivan S."/>
            <person name="Sone E.D."/>
            <person name="Koren S."/>
            <person name="Silverstein K.A.T."/>
            <person name="Beckman K.B."/>
            <person name="Gohl D.M."/>
        </authorList>
    </citation>
    <scope>NUCLEOTIDE SEQUENCE</scope>
    <source>
        <strain evidence="1">Duluth1</strain>
        <tissue evidence="1">Whole animal</tissue>
    </source>
</reference>
<dbReference type="EMBL" id="JAIWYP010000016">
    <property type="protein sequence ID" value="KAH3694054.1"/>
    <property type="molecule type" value="Genomic_DNA"/>
</dbReference>
<evidence type="ECO:0000313" key="2">
    <source>
        <dbReference type="Proteomes" id="UP000828390"/>
    </source>
</evidence>
<sequence>MEAVRCFTANRQDSWDVNLPQIAGALRSSVNRSTGFTQNKMMLGREVYSPADLVFPSQKITFPTESEYVYRLEDSIKNAHD</sequence>
<dbReference type="Proteomes" id="UP000828390">
    <property type="component" value="Unassembled WGS sequence"/>
</dbReference>
<keyword evidence="2" id="KW-1185">Reference proteome</keyword>
<dbReference type="GO" id="GO:0003676">
    <property type="term" value="F:nucleic acid binding"/>
    <property type="evidence" value="ECO:0007669"/>
    <property type="project" value="InterPro"/>
</dbReference>